<dbReference type="AlphaFoldDB" id="A0A9W6G2X6"/>
<evidence type="ECO:0000256" key="1">
    <source>
        <dbReference type="ARBA" id="ARBA00004651"/>
    </source>
</evidence>
<dbReference type="PANTHER" id="PTHR30250">
    <property type="entry name" value="PST FAMILY PREDICTED COLANIC ACID TRANSPORTER"/>
    <property type="match status" value="1"/>
</dbReference>
<feature type="transmembrane region" description="Helical" evidence="6">
    <location>
        <begin position="411"/>
        <end position="430"/>
    </location>
</feature>
<name>A0A9W6G2X6_9BACT</name>
<organism evidence="7 8">
    <name type="scientific">Geobacter hydrogenophilus</name>
    <dbReference type="NCBI Taxonomy" id="40983"/>
    <lineage>
        <taxon>Bacteria</taxon>
        <taxon>Pseudomonadati</taxon>
        <taxon>Thermodesulfobacteriota</taxon>
        <taxon>Desulfuromonadia</taxon>
        <taxon>Geobacterales</taxon>
        <taxon>Geobacteraceae</taxon>
        <taxon>Geobacter</taxon>
    </lineage>
</organism>
<dbReference type="Proteomes" id="UP001144352">
    <property type="component" value="Unassembled WGS sequence"/>
</dbReference>
<reference evidence="7" key="1">
    <citation type="submission" date="2022-12" db="EMBL/GenBank/DDBJ databases">
        <title>Reference genome sequencing for broad-spectrum identification of bacterial and archaeal isolates by mass spectrometry.</title>
        <authorList>
            <person name="Sekiguchi Y."/>
            <person name="Tourlousse D.M."/>
        </authorList>
    </citation>
    <scope>NUCLEOTIDE SEQUENCE</scope>
    <source>
        <strain evidence="7">H2</strain>
    </source>
</reference>
<keyword evidence="8" id="KW-1185">Reference proteome</keyword>
<evidence type="ECO:0000313" key="7">
    <source>
        <dbReference type="EMBL" id="GLI39399.1"/>
    </source>
</evidence>
<feature type="transmembrane region" description="Helical" evidence="6">
    <location>
        <begin position="356"/>
        <end position="375"/>
    </location>
</feature>
<gene>
    <name evidence="7" type="primary">rfbE</name>
    <name evidence="7" type="ORF">GHYDROH2_29000</name>
</gene>
<evidence type="ECO:0000256" key="2">
    <source>
        <dbReference type="ARBA" id="ARBA00022475"/>
    </source>
</evidence>
<keyword evidence="5 6" id="KW-0472">Membrane</keyword>
<dbReference type="Pfam" id="PF13440">
    <property type="entry name" value="Polysacc_synt_3"/>
    <property type="match status" value="1"/>
</dbReference>
<feature type="transmembrane region" description="Helical" evidence="6">
    <location>
        <begin position="106"/>
        <end position="131"/>
    </location>
</feature>
<evidence type="ECO:0000256" key="5">
    <source>
        <dbReference type="ARBA" id="ARBA00023136"/>
    </source>
</evidence>
<evidence type="ECO:0000256" key="6">
    <source>
        <dbReference type="SAM" id="Phobius"/>
    </source>
</evidence>
<dbReference type="InterPro" id="IPR050833">
    <property type="entry name" value="Poly_Biosynth_Transport"/>
</dbReference>
<evidence type="ECO:0000256" key="4">
    <source>
        <dbReference type="ARBA" id="ARBA00022989"/>
    </source>
</evidence>
<sequence>MGVGLVTIPVLIKHLGTDRFAVITIVWMLIGYFSLFDMGLGRALTQLIAGKIGKDRYEDVAGIFWTSMSLILACSAAGALLFAMIASPLVHSILKVPLAFQHETESALYVTALSIPFVTLTSALIGVLTAYHRFDIINAIRIPMGTYSYAAPLAIIPFSNNLIPIIAALLIGRIITFGIHLHYCFKIAPDLRKRVVLETSIIKPLFRFGGWMTVSNILGPFMVYFDRFLIGAVISITAVAYYATPYEIITKLWMIPGALMNVLFPAFAANHAENPSHTAELFHRAVKYQLLGIFPLVFVIVAGAHQGIALWLGHTFADNSFRVLQWLAIGVFINCLAQVPFSFLQGVGKPDITSKLHIAELLLYIPALWFLVKAAGINGAALAWTGRVAVDSVLLFYATRRSFTSRSGVSLTTGICAIAAIACLVGIVVLPQWDVSFAIFAVMLIALMTAGWKLLLSVNERSYLVGKLSALKSAK</sequence>
<feature type="transmembrane region" description="Helical" evidence="6">
    <location>
        <begin position="20"/>
        <end position="40"/>
    </location>
</feature>
<keyword evidence="4 6" id="KW-1133">Transmembrane helix</keyword>
<comment type="subcellular location">
    <subcellularLocation>
        <location evidence="1">Cell membrane</location>
        <topology evidence="1">Multi-pass membrane protein</topology>
    </subcellularLocation>
</comment>
<keyword evidence="2" id="KW-1003">Cell membrane</keyword>
<feature type="transmembrane region" description="Helical" evidence="6">
    <location>
        <begin position="221"/>
        <end position="242"/>
    </location>
</feature>
<feature type="transmembrane region" description="Helical" evidence="6">
    <location>
        <begin position="290"/>
        <end position="312"/>
    </location>
</feature>
<feature type="transmembrane region" description="Helical" evidence="6">
    <location>
        <begin position="162"/>
        <end position="185"/>
    </location>
</feature>
<accession>A0A9W6G2X6</accession>
<comment type="caution">
    <text evidence="7">The sequence shown here is derived from an EMBL/GenBank/DDBJ whole genome shotgun (WGS) entry which is preliminary data.</text>
</comment>
<proteinExistence type="predicted"/>
<evidence type="ECO:0000313" key="8">
    <source>
        <dbReference type="Proteomes" id="UP001144352"/>
    </source>
</evidence>
<keyword evidence="3 6" id="KW-0812">Transmembrane</keyword>
<feature type="transmembrane region" description="Helical" evidence="6">
    <location>
        <begin position="436"/>
        <end position="456"/>
    </location>
</feature>
<dbReference type="PANTHER" id="PTHR30250:SF26">
    <property type="entry name" value="PSMA PROTEIN"/>
    <property type="match status" value="1"/>
</dbReference>
<dbReference type="GO" id="GO:0005886">
    <property type="term" value="C:plasma membrane"/>
    <property type="evidence" value="ECO:0007669"/>
    <property type="project" value="UniProtKB-SubCell"/>
</dbReference>
<feature type="transmembrane region" description="Helical" evidence="6">
    <location>
        <begin position="138"/>
        <end position="156"/>
    </location>
</feature>
<protein>
    <submittedName>
        <fullName evidence="7">O-antigen transporter</fullName>
    </submittedName>
</protein>
<feature type="transmembrane region" description="Helical" evidence="6">
    <location>
        <begin position="248"/>
        <end position="269"/>
    </location>
</feature>
<dbReference type="CDD" id="cd13128">
    <property type="entry name" value="MATE_Wzx_like"/>
    <property type="match status" value="1"/>
</dbReference>
<dbReference type="EMBL" id="BSDS01000002">
    <property type="protein sequence ID" value="GLI39399.1"/>
    <property type="molecule type" value="Genomic_DNA"/>
</dbReference>
<feature type="transmembrane region" description="Helical" evidence="6">
    <location>
        <begin position="60"/>
        <end position="86"/>
    </location>
</feature>
<feature type="transmembrane region" description="Helical" evidence="6">
    <location>
        <begin position="324"/>
        <end position="344"/>
    </location>
</feature>
<evidence type="ECO:0000256" key="3">
    <source>
        <dbReference type="ARBA" id="ARBA00022692"/>
    </source>
</evidence>